<organism evidence="2 3">
    <name type="scientific">Symbiodinium pilosum</name>
    <name type="common">Dinoflagellate</name>
    <dbReference type="NCBI Taxonomy" id="2952"/>
    <lineage>
        <taxon>Eukaryota</taxon>
        <taxon>Sar</taxon>
        <taxon>Alveolata</taxon>
        <taxon>Dinophyceae</taxon>
        <taxon>Suessiales</taxon>
        <taxon>Symbiodiniaceae</taxon>
        <taxon>Symbiodinium</taxon>
    </lineage>
</organism>
<dbReference type="EMBL" id="CAJNIZ010043380">
    <property type="protein sequence ID" value="CAE7658487.1"/>
    <property type="molecule type" value="Genomic_DNA"/>
</dbReference>
<dbReference type="AlphaFoldDB" id="A0A812W4U2"/>
<feature type="non-terminal residue" evidence="2">
    <location>
        <position position="106"/>
    </location>
</feature>
<accession>A0A812W4U2</accession>
<comment type="caution">
    <text evidence="2">The sequence shown here is derived from an EMBL/GenBank/DDBJ whole genome shotgun (WGS) entry which is preliminary data.</text>
</comment>
<keyword evidence="3" id="KW-1185">Reference proteome</keyword>
<feature type="signal peptide" evidence="1">
    <location>
        <begin position="1"/>
        <end position="18"/>
    </location>
</feature>
<protein>
    <submittedName>
        <fullName evidence="2">PIP5K9 protein</fullName>
    </submittedName>
</protein>
<reference evidence="2" key="1">
    <citation type="submission" date="2021-02" db="EMBL/GenBank/DDBJ databases">
        <authorList>
            <person name="Dougan E. K."/>
            <person name="Rhodes N."/>
            <person name="Thang M."/>
            <person name="Chan C."/>
        </authorList>
    </citation>
    <scope>NUCLEOTIDE SEQUENCE</scope>
</reference>
<dbReference type="Proteomes" id="UP000649617">
    <property type="component" value="Unassembled WGS sequence"/>
</dbReference>
<keyword evidence="1" id="KW-0732">Signal</keyword>
<evidence type="ECO:0000313" key="3">
    <source>
        <dbReference type="Proteomes" id="UP000649617"/>
    </source>
</evidence>
<feature type="non-terminal residue" evidence="2">
    <location>
        <position position="1"/>
    </location>
</feature>
<feature type="chain" id="PRO_5032619462" evidence="1">
    <location>
        <begin position="19"/>
        <end position="106"/>
    </location>
</feature>
<name>A0A812W4U2_SYMPI</name>
<evidence type="ECO:0000256" key="1">
    <source>
        <dbReference type="SAM" id="SignalP"/>
    </source>
</evidence>
<evidence type="ECO:0000313" key="2">
    <source>
        <dbReference type="EMBL" id="CAE7658487.1"/>
    </source>
</evidence>
<proteinExistence type="predicted"/>
<sequence length="106" mass="11688">RQTVLLIIVGLFVLSVLSKGDCGSLLGDVIWSAAFAIDDIVMVPQIWLVAKRKEVPMPLATLVLFNWLATLIELLSDFIGIHSKALSGSQFASNCFMYAWNDFLSL</sequence>
<gene>
    <name evidence="2" type="primary">PIP5K9</name>
    <name evidence="2" type="ORF">SPIL2461_LOCUS17775</name>
</gene>